<dbReference type="Proteomes" id="UP001444146">
    <property type="component" value="Unassembled WGS sequence"/>
</dbReference>
<dbReference type="PROSITE" id="PS51257">
    <property type="entry name" value="PROKAR_LIPOPROTEIN"/>
    <property type="match status" value="1"/>
</dbReference>
<name>A0ABV0HFX7_9ENTR</name>
<comment type="caution">
    <text evidence="1">The sequence shown here is derived from an EMBL/GenBank/DDBJ whole genome shotgun (WGS) entry which is preliminary data.</text>
</comment>
<accession>A0ABV0HFX7</accession>
<gene>
    <name evidence="1" type="ORF">VSR74_06065</name>
</gene>
<proteinExistence type="predicted"/>
<sequence length="143" mass="15895">MTIRKFLLPTIFLLAGCGDNADPAEAQSPSVEHSVFSVNTDNPIVKRELPFIRQQCPGLDKYAADFEKFEVSEDSIRPVTTVQFHIKDDNNIPNDYAASGHNCFLFISNNAQEVKISKSACQSVCLDKMDVPSGDMILKLNKE</sequence>
<evidence type="ECO:0000313" key="2">
    <source>
        <dbReference type="Proteomes" id="UP001444146"/>
    </source>
</evidence>
<organism evidence="1 2">
    <name type="scientific">Pseudocitrobacter cyperus</name>
    <dbReference type="NCBI Taxonomy" id="3112843"/>
    <lineage>
        <taxon>Bacteria</taxon>
        <taxon>Pseudomonadati</taxon>
        <taxon>Pseudomonadota</taxon>
        <taxon>Gammaproteobacteria</taxon>
        <taxon>Enterobacterales</taxon>
        <taxon>Enterobacteriaceae</taxon>
        <taxon>Pseudocitrobacter</taxon>
    </lineage>
</organism>
<evidence type="ECO:0000313" key="1">
    <source>
        <dbReference type="EMBL" id="MEO3989391.1"/>
    </source>
</evidence>
<protein>
    <recommendedName>
        <fullName evidence="3">Lipoprotein</fullName>
    </recommendedName>
</protein>
<dbReference type="RefSeq" id="WP_347793866.1">
    <property type="nucleotide sequence ID" value="NZ_JAYMYY010000001.1"/>
</dbReference>
<dbReference type="EMBL" id="JAYMYY010000001">
    <property type="protein sequence ID" value="MEO3989391.1"/>
    <property type="molecule type" value="Genomic_DNA"/>
</dbReference>
<evidence type="ECO:0008006" key="3">
    <source>
        <dbReference type="Google" id="ProtNLM"/>
    </source>
</evidence>
<reference evidence="1 2" key="1">
    <citation type="submission" date="2024-01" db="EMBL/GenBank/DDBJ databases">
        <title>Pseudocitrobacter sp. Endophytic strain Cyp-38L.</title>
        <authorList>
            <person name="Amer M.A."/>
            <person name="Hamed S.M."/>
        </authorList>
    </citation>
    <scope>NUCLEOTIDE SEQUENCE [LARGE SCALE GENOMIC DNA]</scope>
    <source>
        <strain evidence="1 2">Cyp38S</strain>
    </source>
</reference>
<keyword evidence="2" id="KW-1185">Reference proteome</keyword>